<feature type="domain" description="Pyrimidine/purine nucleotide 5'-monophosphate nucleosidase N-terminal" evidence="5">
    <location>
        <begin position="13"/>
        <end position="115"/>
    </location>
</feature>
<dbReference type="InterPro" id="IPR052341">
    <property type="entry name" value="LOG_family_nucleotidases"/>
</dbReference>
<gene>
    <name evidence="6" type="primary">ppnN</name>
    <name evidence="6" type="ORF">GCM10023338_05210</name>
</gene>
<organism evidence="6 7">
    <name type="scientific">Wohlfahrtiimonas larvae</name>
    <dbReference type="NCBI Taxonomy" id="1157986"/>
    <lineage>
        <taxon>Bacteria</taxon>
        <taxon>Pseudomonadati</taxon>
        <taxon>Pseudomonadota</taxon>
        <taxon>Gammaproteobacteria</taxon>
        <taxon>Cardiobacteriales</taxon>
        <taxon>Ignatzschineriaceae</taxon>
        <taxon>Wohlfahrtiimonas</taxon>
    </lineage>
</organism>
<evidence type="ECO:0000313" key="6">
    <source>
        <dbReference type="EMBL" id="GAA5095643.1"/>
    </source>
</evidence>
<dbReference type="Gene3D" id="3.40.50.450">
    <property type="match status" value="1"/>
</dbReference>
<dbReference type="InterPro" id="IPR037153">
    <property type="entry name" value="PpnN-like_sf"/>
</dbReference>
<dbReference type="Proteomes" id="UP001500631">
    <property type="component" value="Unassembled WGS sequence"/>
</dbReference>
<dbReference type="Pfam" id="PF14793">
    <property type="entry name" value="DUF4478"/>
    <property type="match status" value="1"/>
</dbReference>
<comment type="catalytic activity">
    <reaction evidence="1">
        <text>AMP + H2O = D-ribose 5-phosphate + adenine</text>
        <dbReference type="Rhea" id="RHEA:20129"/>
        <dbReference type="ChEBI" id="CHEBI:15377"/>
        <dbReference type="ChEBI" id="CHEBI:16708"/>
        <dbReference type="ChEBI" id="CHEBI:78346"/>
        <dbReference type="ChEBI" id="CHEBI:456215"/>
        <dbReference type="EC" id="3.2.2.4"/>
    </reaction>
</comment>
<evidence type="ECO:0000256" key="2">
    <source>
        <dbReference type="ARBA" id="ARBA00011985"/>
    </source>
</evidence>
<dbReference type="SUPFAM" id="SSF102405">
    <property type="entry name" value="MCP/YpsA-like"/>
    <property type="match status" value="1"/>
</dbReference>
<evidence type="ECO:0000259" key="5">
    <source>
        <dbReference type="Pfam" id="PF14793"/>
    </source>
</evidence>
<dbReference type="InterPro" id="IPR031100">
    <property type="entry name" value="LOG_fam"/>
</dbReference>
<sequence length="460" mass="51939">MIMENKNYHIYPPSGSLDLLSKVESDLLTKSADGELYQLFRNCLLAVLNTGSQTDDASILFQKYQDFEAKISRTERGIKLELMNPPQSVFVDGELTRLIRTNLFSVLRDILYMREIVSSYDKKRLVKYGSQKIATDIVFMTLRNAKALKAAYDYNVVVCWGGHSINEIEYKYAREVGHELGLRRFDICTGCGPGAMEAPMRGAAVGHTQQGHEANRYIGITEPSIIAAEPPNPLVNELIIMPDIEKRIEAFIRLGHGLIVFPGGVGTAEEFLYVLSILMMEENKDQILPIVLTGPKESESYFKTLDHFIEKSLGKEAQRFYEIIIDNPSLVAQRMKQAMPLVKERRKQSEDAYCFNWSLTISEDLQKPFIPTHENMSGLNLHKNQPKEKLAAALRQAFSGIVAGNIKESGIKAIKEHGPFVLHGDPELMELVDQLLNDFVSQGRMKLPGSTYQPCYRVEK</sequence>
<protein>
    <recommendedName>
        <fullName evidence="3">AMP nucleosidase</fullName>
        <ecNumber evidence="2">3.2.2.4</ecNumber>
    </recommendedName>
    <alternativeName>
        <fullName evidence="3">AMP nucleosidase</fullName>
    </alternativeName>
</protein>
<reference evidence="7" key="1">
    <citation type="journal article" date="2019" name="Int. J. Syst. Evol. Microbiol.">
        <title>The Global Catalogue of Microorganisms (GCM) 10K type strain sequencing project: providing services to taxonomists for standard genome sequencing and annotation.</title>
        <authorList>
            <consortium name="The Broad Institute Genomics Platform"/>
            <consortium name="The Broad Institute Genome Sequencing Center for Infectious Disease"/>
            <person name="Wu L."/>
            <person name="Ma J."/>
        </authorList>
    </citation>
    <scope>NUCLEOTIDE SEQUENCE [LARGE SCALE GENOMIC DNA]</scope>
    <source>
        <strain evidence="7">JCM 18424</strain>
    </source>
</reference>
<feature type="domain" description="Pyrimidine/purine nucleotide 5'-monophosphate nucleosidase C-terminal" evidence="4">
    <location>
        <begin position="339"/>
        <end position="458"/>
    </location>
</feature>
<dbReference type="PANTHER" id="PTHR43393">
    <property type="entry name" value="CYTOKININ RIBOSIDE 5'-MONOPHOSPHATE PHOSPHORIBOHYDROLASE"/>
    <property type="match status" value="1"/>
</dbReference>
<comment type="caution">
    <text evidence="6">The sequence shown here is derived from an EMBL/GenBank/DDBJ whole genome shotgun (WGS) entry which is preliminary data.</text>
</comment>
<accession>A0ABP9MK99</accession>
<evidence type="ECO:0000256" key="1">
    <source>
        <dbReference type="ARBA" id="ARBA00000274"/>
    </source>
</evidence>
<evidence type="ECO:0000313" key="7">
    <source>
        <dbReference type="Proteomes" id="UP001500631"/>
    </source>
</evidence>
<dbReference type="InterPro" id="IPR049788">
    <property type="entry name" value="PpnN"/>
</dbReference>
<dbReference type="Pfam" id="PF11892">
    <property type="entry name" value="PpnN_C"/>
    <property type="match status" value="1"/>
</dbReference>
<evidence type="ECO:0000256" key="3">
    <source>
        <dbReference type="ARBA" id="ARBA00031983"/>
    </source>
</evidence>
<name>A0ABP9MK99_9GAMM</name>
<evidence type="ECO:0000259" key="4">
    <source>
        <dbReference type="Pfam" id="PF11892"/>
    </source>
</evidence>
<proteinExistence type="predicted"/>
<dbReference type="InterPro" id="IPR027820">
    <property type="entry name" value="PpnN_N"/>
</dbReference>
<dbReference type="PANTHER" id="PTHR43393:SF1">
    <property type="entry name" value="PYRIMIDINE_PURINE NUCLEOTIDE 5'-MONOPHOSPHATE NUCLEOSIDASE"/>
    <property type="match status" value="1"/>
</dbReference>
<keyword evidence="7" id="KW-1185">Reference proteome</keyword>
<dbReference type="Gene3D" id="3.30.1850.10">
    <property type="entry name" value="MoCo carrier protein-like"/>
    <property type="match status" value="1"/>
</dbReference>
<dbReference type="EMBL" id="BAABKE010000002">
    <property type="protein sequence ID" value="GAA5095643.1"/>
    <property type="molecule type" value="Genomic_DNA"/>
</dbReference>
<dbReference type="NCBIfam" id="NF038390">
    <property type="entry name" value="Nsidase_PpnN"/>
    <property type="match status" value="1"/>
</dbReference>
<dbReference type="InterPro" id="IPR021826">
    <property type="entry name" value="PpnN_C"/>
</dbReference>
<dbReference type="EC" id="3.2.2.4" evidence="2"/>
<dbReference type="Pfam" id="PF03641">
    <property type="entry name" value="Lysine_decarbox"/>
    <property type="match status" value="1"/>
</dbReference>